<accession>A0A2N3I0K5</accession>
<dbReference type="SUPFAM" id="SSF143422">
    <property type="entry name" value="Transposase IS200-like"/>
    <property type="match status" value="1"/>
</dbReference>
<dbReference type="InterPro" id="IPR036515">
    <property type="entry name" value="Transposase_17_sf"/>
</dbReference>
<name>A0A2N3I0K5_9BACT</name>
<evidence type="ECO:0000313" key="2">
    <source>
        <dbReference type="EMBL" id="PKQ63797.1"/>
    </source>
</evidence>
<dbReference type="GO" id="GO:0003677">
    <property type="term" value="F:DNA binding"/>
    <property type="evidence" value="ECO:0007669"/>
    <property type="project" value="InterPro"/>
</dbReference>
<feature type="domain" description="Transposase IS200-like" evidence="1">
    <location>
        <begin position="8"/>
        <end position="154"/>
    </location>
</feature>
<proteinExistence type="predicted"/>
<dbReference type="SMART" id="SM01321">
    <property type="entry name" value="Y1_Tnp"/>
    <property type="match status" value="1"/>
</dbReference>
<evidence type="ECO:0000259" key="1">
    <source>
        <dbReference type="SMART" id="SM01321"/>
    </source>
</evidence>
<dbReference type="EMBL" id="MVDD01000004">
    <property type="protein sequence ID" value="PKQ63797.1"/>
    <property type="molecule type" value="Genomic_DNA"/>
</dbReference>
<evidence type="ECO:0000313" key="3">
    <source>
        <dbReference type="Proteomes" id="UP000233535"/>
    </source>
</evidence>
<dbReference type="Proteomes" id="UP000233535">
    <property type="component" value="Unassembled WGS sequence"/>
</dbReference>
<dbReference type="OrthoDB" id="9788881at2"/>
<dbReference type="PANTHER" id="PTHR34322:SF2">
    <property type="entry name" value="TRANSPOSASE IS200-LIKE DOMAIN-CONTAINING PROTEIN"/>
    <property type="match status" value="1"/>
</dbReference>
<dbReference type="PANTHER" id="PTHR34322">
    <property type="entry name" value="TRANSPOSASE, Y1_TNP DOMAIN-CONTAINING"/>
    <property type="match status" value="1"/>
</dbReference>
<protein>
    <recommendedName>
        <fullName evidence="1">Transposase IS200-like domain-containing protein</fullName>
    </recommendedName>
</protein>
<dbReference type="RefSeq" id="WP_101260739.1">
    <property type="nucleotide sequence ID" value="NZ_MVDD01000004.1"/>
</dbReference>
<dbReference type="AlphaFoldDB" id="A0A2N3I0K5"/>
<dbReference type="GO" id="GO:0006313">
    <property type="term" value="P:DNA transposition"/>
    <property type="evidence" value="ECO:0007669"/>
    <property type="project" value="InterPro"/>
</dbReference>
<comment type="caution">
    <text evidence="2">The sequence shown here is derived from an EMBL/GenBank/DDBJ whole genome shotgun (WGS) entry which is preliminary data.</text>
</comment>
<dbReference type="GO" id="GO:0004803">
    <property type="term" value="F:transposase activity"/>
    <property type="evidence" value="ECO:0007669"/>
    <property type="project" value="InterPro"/>
</dbReference>
<gene>
    <name evidence="2" type="ORF">BZG02_07150</name>
</gene>
<dbReference type="InterPro" id="IPR002686">
    <property type="entry name" value="Transposase_17"/>
</dbReference>
<sequence>MRLLEAIEHGKYYHIYNRGINGEDLFRNNDNHAHFLHLYEKYIEEIADTFAWCLMKNHFHILVRIKEKNEIGFIPVRRSNHIITTPPSGIKTADGVSSKQYDPSRQFSHLFNAYAQSINKEYKRSGSLFESPFKRKQVTSDSYFKELFSYIHNKPSHHGFCKNSIDYPWTSYHSALSKKTSNLKREELINWFDDEENFIGYHQQKQEYINIQNLILE</sequence>
<reference evidence="2 3" key="1">
    <citation type="journal article" date="2017" name="Front. Microbiol.">
        <title>Labilibaculum manganireducens gen. nov., sp. nov. and Labilibaculum filiforme sp. nov., Novel Bacteroidetes Isolated from Subsurface Sediments of the Baltic Sea.</title>
        <authorList>
            <person name="Vandieken V."/>
            <person name="Marshall I.P."/>
            <person name="Niemann H."/>
            <person name="Engelen B."/>
            <person name="Cypionka H."/>
        </authorList>
    </citation>
    <scope>NUCLEOTIDE SEQUENCE [LARGE SCALE GENOMIC DNA]</scope>
    <source>
        <strain evidence="2 3">59.16B</strain>
    </source>
</reference>
<dbReference type="Gene3D" id="3.30.70.1290">
    <property type="entry name" value="Transposase IS200-like"/>
    <property type="match status" value="1"/>
</dbReference>
<keyword evidence="3" id="KW-1185">Reference proteome</keyword>
<organism evidence="2 3">
    <name type="scientific">Labilibaculum filiforme</name>
    <dbReference type="NCBI Taxonomy" id="1940526"/>
    <lineage>
        <taxon>Bacteria</taxon>
        <taxon>Pseudomonadati</taxon>
        <taxon>Bacteroidota</taxon>
        <taxon>Bacteroidia</taxon>
        <taxon>Marinilabiliales</taxon>
        <taxon>Marinifilaceae</taxon>
        <taxon>Labilibaculum</taxon>
    </lineage>
</organism>